<dbReference type="GO" id="GO:0004497">
    <property type="term" value="F:monooxygenase activity"/>
    <property type="evidence" value="ECO:0007669"/>
    <property type="project" value="InterPro"/>
</dbReference>
<sequence>MPEKFIKDRMQKYSSLVFKTSLIGKPTAVFCGAEGNKFLFSNENKAVVTWSPSPLQNLFPSSIMASTGHDTKRMRKVFTAFFKPESLSRCVGTMDVVTKQYLQTEWENRREVKVFPRVKNYTFSLACSLFTSIEDPIYISKLATEFNVVLKGIISFPLNFPGTRYYQAIRETDRLRKELRVLIEQRKDGLSKRPSSPKHDLFWCMLTTADENGQFMTVNEVLDNILALLMGGHDTTNCAINFPYEVPS</sequence>
<proteinExistence type="predicted"/>
<evidence type="ECO:0000313" key="4">
    <source>
        <dbReference type="Proteomes" id="UP001141806"/>
    </source>
</evidence>
<evidence type="ECO:0000313" key="3">
    <source>
        <dbReference type="EMBL" id="KAJ4950880.1"/>
    </source>
</evidence>
<evidence type="ECO:0000256" key="1">
    <source>
        <dbReference type="ARBA" id="ARBA00022723"/>
    </source>
</evidence>
<dbReference type="GO" id="GO:0005506">
    <property type="term" value="F:iron ion binding"/>
    <property type="evidence" value="ECO:0007669"/>
    <property type="project" value="InterPro"/>
</dbReference>
<evidence type="ECO:0000256" key="2">
    <source>
        <dbReference type="ARBA" id="ARBA00023004"/>
    </source>
</evidence>
<dbReference type="Gene3D" id="1.10.630.10">
    <property type="entry name" value="Cytochrome P450"/>
    <property type="match status" value="1"/>
</dbReference>
<dbReference type="PANTHER" id="PTHR24286">
    <property type="entry name" value="CYTOCHROME P450 26"/>
    <property type="match status" value="1"/>
</dbReference>
<dbReference type="Pfam" id="PF00067">
    <property type="entry name" value="p450"/>
    <property type="match status" value="1"/>
</dbReference>
<accession>A0A9Q0GNW5</accession>
<keyword evidence="2" id="KW-0408">Iron</keyword>
<dbReference type="GO" id="GO:0016125">
    <property type="term" value="P:sterol metabolic process"/>
    <property type="evidence" value="ECO:0007669"/>
    <property type="project" value="TreeGrafter"/>
</dbReference>
<comment type="caution">
    <text evidence="3">The sequence shown here is derived from an EMBL/GenBank/DDBJ whole genome shotgun (WGS) entry which is preliminary data.</text>
</comment>
<dbReference type="OrthoDB" id="1372046at2759"/>
<dbReference type="GO" id="GO:0020037">
    <property type="term" value="F:heme binding"/>
    <property type="evidence" value="ECO:0007669"/>
    <property type="project" value="InterPro"/>
</dbReference>
<keyword evidence="1" id="KW-0479">Metal-binding</keyword>
<keyword evidence="4" id="KW-1185">Reference proteome</keyword>
<organism evidence="3 4">
    <name type="scientific">Protea cynaroides</name>
    <dbReference type="NCBI Taxonomy" id="273540"/>
    <lineage>
        <taxon>Eukaryota</taxon>
        <taxon>Viridiplantae</taxon>
        <taxon>Streptophyta</taxon>
        <taxon>Embryophyta</taxon>
        <taxon>Tracheophyta</taxon>
        <taxon>Spermatophyta</taxon>
        <taxon>Magnoliopsida</taxon>
        <taxon>Proteales</taxon>
        <taxon>Proteaceae</taxon>
        <taxon>Protea</taxon>
    </lineage>
</organism>
<reference evidence="3" key="1">
    <citation type="journal article" date="2023" name="Plant J.">
        <title>The genome of the king protea, Protea cynaroides.</title>
        <authorList>
            <person name="Chang J."/>
            <person name="Duong T.A."/>
            <person name="Schoeman C."/>
            <person name="Ma X."/>
            <person name="Roodt D."/>
            <person name="Barker N."/>
            <person name="Li Z."/>
            <person name="Van de Peer Y."/>
            <person name="Mizrachi E."/>
        </authorList>
    </citation>
    <scope>NUCLEOTIDE SEQUENCE</scope>
    <source>
        <tissue evidence="3">Young leaves</tissue>
    </source>
</reference>
<dbReference type="Proteomes" id="UP001141806">
    <property type="component" value="Unassembled WGS sequence"/>
</dbReference>
<name>A0A9Q0GNW5_9MAGN</name>
<dbReference type="AlphaFoldDB" id="A0A9Q0GNW5"/>
<dbReference type="GO" id="GO:0016705">
    <property type="term" value="F:oxidoreductase activity, acting on paired donors, with incorporation or reduction of molecular oxygen"/>
    <property type="evidence" value="ECO:0007669"/>
    <property type="project" value="InterPro"/>
</dbReference>
<protein>
    <recommendedName>
        <fullName evidence="5">Cytochrome P450</fullName>
    </recommendedName>
</protein>
<dbReference type="InterPro" id="IPR001128">
    <property type="entry name" value="Cyt_P450"/>
</dbReference>
<dbReference type="SUPFAM" id="SSF48264">
    <property type="entry name" value="Cytochrome P450"/>
    <property type="match status" value="1"/>
</dbReference>
<evidence type="ECO:0008006" key="5">
    <source>
        <dbReference type="Google" id="ProtNLM"/>
    </source>
</evidence>
<dbReference type="InterPro" id="IPR036396">
    <property type="entry name" value="Cyt_P450_sf"/>
</dbReference>
<dbReference type="EMBL" id="JAMYWD010000012">
    <property type="protein sequence ID" value="KAJ4950880.1"/>
    <property type="molecule type" value="Genomic_DNA"/>
</dbReference>
<dbReference type="PANTHER" id="PTHR24286:SF209">
    <property type="entry name" value="BETA-AMYRIN 28-OXIDASE-LIKE"/>
    <property type="match status" value="1"/>
</dbReference>
<gene>
    <name evidence="3" type="ORF">NE237_027712</name>
</gene>